<dbReference type="GO" id="GO:0004252">
    <property type="term" value="F:serine-type endopeptidase activity"/>
    <property type="evidence" value="ECO:0007669"/>
    <property type="project" value="UniProtKB-UniRule"/>
</dbReference>
<protein>
    <submittedName>
        <fullName evidence="11">Uncharacterized protein</fullName>
    </submittedName>
</protein>
<evidence type="ECO:0000256" key="3">
    <source>
        <dbReference type="ARBA" id="ARBA00022729"/>
    </source>
</evidence>
<gene>
    <name evidence="11" type="ORF">N0V83_000010</name>
</gene>
<dbReference type="FunFam" id="3.40.50.200:FF:000014">
    <property type="entry name" value="Proteinase K"/>
    <property type="match status" value="1"/>
</dbReference>
<dbReference type="PANTHER" id="PTHR43806:SF58">
    <property type="entry name" value="ALKALINE PROTEASE 1-RELATED"/>
    <property type="match status" value="1"/>
</dbReference>
<evidence type="ECO:0000256" key="5">
    <source>
        <dbReference type="ARBA" id="ARBA00022825"/>
    </source>
</evidence>
<feature type="signal peptide" evidence="8">
    <location>
        <begin position="1"/>
        <end position="18"/>
    </location>
</feature>
<dbReference type="GO" id="GO:0006508">
    <property type="term" value="P:proteolysis"/>
    <property type="evidence" value="ECO:0007669"/>
    <property type="project" value="UniProtKB-KW"/>
</dbReference>
<keyword evidence="12" id="KW-1185">Reference proteome</keyword>
<evidence type="ECO:0000313" key="12">
    <source>
        <dbReference type="Proteomes" id="UP001140560"/>
    </source>
</evidence>
<dbReference type="InterPro" id="IPR010259">
    <property type="entry name" value="S8pro/Inhibitor_I9"/>
</dbReference>
<dbReference type="InterPro" id="IPR023827">
    <property type="entry name" value="Peptidase_S8_Asp-AS"/>
</dbReference>
<keyword evidence="3 8" id="KW-0732">Signal</keyword>
<dbReference type="InterPro" id="IPR023828">
    <property type="entry name" value="Peptidase_S8_Ser-AS"/>
</dbReference>
<keyword evidence="2 6" id="KW-0645">Protease</keyword>
<keyword evidence="5 6" id="KW-0720">Serine protease</keyword>
<feature type="chain" id="PRO_5040943531" evidence="8">
    <location>
        <begin position="19"/>
        <end position="395"/>
    </location>
</feature>
<dbReference type="InterPro" id="IPR000209">
    <property type="entry name" value="Peptidase_S8/S53_dom"/>
</dbReference>
<feature type="active site" description="Charge relay system" evidence="6">
    <location>
        <position position="152"/>
    </location>
</feature>
<dbReference type="PROSITE" id="PS00136">
    <property type="entry name" value="SUBTILASE_ASP"/>
    <property type="match status" value="1"/>
</dbReference>
<name>A0A9W8YFX9_9PLEO</name>
<dbReference type="Gene3D" id="3.30.70.80">
    <property type="entry name" value="Peptidase S8 propeptide/proteinase inhibitor I9"/>
    <property type="match status" value="1"/>
</dbReference>
<dbReference type="Gene3D" id="3.40.50.200">
    <property type="entry name" value="Peptidase S8/S53 domain"/>
    <property type="match status" value="1"/>
</dbReference>
<dbReference type="CDD" id="cd04077">
    <property type="entry name" value="Peptidases_S8_PCSK9_ProteinaseK_like"/>
    <property type="match status" value="1"/>
</dbReference>
<dbReference type="InterPro" id="IPR022398">
    <property type="entry name" value="Peptidase_S8_His-AS"/>
</dbReference>
<dbReference type="Pfam" id="PF00082">
    <property type="entry name" value="Peptidase_S8"/>
    <property type="match status" value="1"/>
</dbReference>
<accession>A0A9W8YFX9</accession>
<dbReference type="PROSITE" id="PS00137">
    <property type="entry name" value="SUBTILASE_HIS"/>
    <property type="match status" value="1"/>
</dbReference>
<evidence type="ECO:0000256" key="6">
    <source>
        <dbReference type="PROSITE-ProRule" id="PRU01240"/>
    </source>
</evidence>
<evidence type="ECO:0000256" key="2">
    <source>
        <dbReference type="ARBA" id="ARBA00022670"/>
    </source>
</evidence>
<proteinExistence type="inferred from homology"/>
<dbReference type="PROSITE" id="PS51892">
    <property type="entry name" value="SUBTILASE"/>
    <property type="match status" value="1"/>
</dbReference>
<dbReference type="EMBL" id="JAPEUY010000001">
    <property type="protein sequence ID" value="KAJ4377187.1"/>
    <property type="molecule type" value="Genomic_DNA"/>
</dbReference>
<dbReference type="GO" id="GO:0005576">
    <property type="term" value="C:extracellular region"/>
    <property type="evidence" value="ECO:0007669"/>
    <property type="project" value="UniProtKB-ARBA"/>
</dbReference>
<dbReference type="SUPFAM" id="SSF52743">
    <property type="entry name" value="Subtilisin-like"/>
    <property type="match status" value="1"/>
</dbReference>
<comment type="caution">
    <text evidence="11">The sequence shown here is derived from an EMBL/GenBank/DDBJ whole genome shotgun (WGS) entry which is preliminary data.</text>
</comment>
<feature type="domain" description="Peptidase S8/S53" evidence="9">
    <location>
        <begin position="150"/>
        <end position="372"/>
    </location>
</feature>
<evidence type="ECO:0000256" key="7">
    <source>
        <dbReference type="RuleBase" id="RU003355"/>
    </source>
</evidence>
<keyword evidence="4 6" id="KW-0378">Hydrolase</keyword>
<dbReference type="PANTHER" id="PTHR43806">
    <property type="entry name" value="PEPTIDASE S8"/>
    <property type="match status" value="1"/>
</dbReference>
<dbReference type="InterPro" id="IPR034193">
    <property type="entry name" value="PCSK9_ProteinaseK-like"/>
</dbReference>
<dbReference type="InterPro" id="IPR036852">
    <property type="entry name" value="Peptidase_S8/S53_dom_sf"/>
</dbReference>
<evidence type="ECO:0000313" key="11">
    <source>
        <dbReference type="EMBL" id="KAJ4377187.1"/>
    </source>
</evidence>
<dbReference type="InterPro" id="IPR037045">
    <property type="entry name" value="S8pro/Inhibitor_I9_sf"/>
</dbReference>
<sequence>MFTYILWAVTVLIAVVRSTPTSVPSGRYLIGFNEGVNVAEHVQWARDLHERNFVKRFDRKPRSDGVETVFRRINAYVGHFDVETIEELKTSPDVTYVELDQQFELFDASSSNFVTQQGAPWGLGLISHRDLNTTDYIYDSSAGEGHYAYVLDSGINVEHVEFGGRASLGYNAVGSPEDHIDDTGHGTHVAGTIGSTTYGVAKRCNLISVKITNVTGLYFSALIDGLDWALDDMITNNRLEKSVVNISGGGPTSTAVDNAVRQAYQSGMTIVAAAGNGNRSASYVSPAGALGVIAVASVDRSKKRAVLSNYGGTIDIFAPGEDTLSTWIGNSTATHVTNGTSMASPHVAGTVLYLQKLEGLTTPDQVLERLVELSVKDVVQDAQGSPNRLLYTGAA</sequence>
<reference evidence="11" key="1">
    <citation type="submission" date="2022-10" db="EMBL/GenBank/DDBJ databases">
        <title>Tapping the CABI collections for fungal endophytes: first genome assemblies for Collariella, Neodidymelliopsis, Ascochyta clinopodiicola, Didymella pomorum, Didymosphaeria variabile, Neocosmospora piperis and Neocucurbitaria cava.</title>
        <authorList>
            <person name="Hill R."/>
        </authorList>
    </citation>
    <scope>NUCLEOTIDE SEQUENCE</scope>
    <source>
        <strain evidence="11">IMI 356814</strain>
    </source>
</reference>
<dbReference type="PROSITE" id="PS00138">
    <property type="entry name" value="SUBTILASE_SER"/>
    <property type="match status" value="1"/>
</dbReference>
<dbReference type="AlphaFoldDB" id="A0A9W8YFX9"/>
<comment type="similarity">
    <text evidence="1 6 7">Belongs to the peptidase S8 family.</text>
</comment>
<feature type="active site" description="Charge relay system" evidence="6">
    <location>
        <position position="185"/>
    </location>
</feature>
<feature type="domain" description="Inhibitor I9" evidence="10">
    <location>
        <begin position="28"/>
        <end position="105"/>
    </location>
</feature>
<dbReference type="InterPro" id="IPR050131">
    <property type="entry name" value="Peptidase_S8_subtilisin-like"/>
</dbReference>
<evidence type="ECO:0000259" key="10">
    <source>
        <dbReference type="Pfam" id="PF05922"/>
    </source>
</evidence>
<evidence type="ECO:0000256" key="8">
    <source>
        <dbReference type="SAM" id="SignalP"/>
    </source>
</evidence>
<dbReference type="Pfam" id="PF05922">
    <property type="entry name" value="Inhibitor_I9"/>
    <property type="match status" value="1"/>
</dbReference>
<evidence type="ECO:0000256" key="1">
    <source>
        <dbReference type="ARBA" id="ARBA00011073"/>
    </source>
</evidence>
<dbReference type="Proteomes" id="UP001140560">
    <property type="component" value="Unassembled WGS sequence"/>
</dbReference>
<dbReference type="InterPro" id="IPR015500">
    <property type="entry name" value="Peptidase_S8_subtilisin-rel"/>
</dbReference>
<dbReference type="OrthoDB" id="206201at2759"/>
<dbReference type="PRINTS" id="PR00723">
    <property type="entry name" value="SUBTILISIN"/>
</dbReference>
<feature type="active site" description="Charge relay system" evidence="6">
    <location>
        <position position="341"/>
    </location>
</feature>
<organism evidence="11 12">
    <name type="scientific">Neocucurbitaria cava</name>
    <dbReference type="NCBI Taxonomy" id="798079"/>
    <lineage>
        <taxon>Eukaryota</taxon>
        <taxon>Fungi</taxon>
        <taxon>Dikarya</taxon>
        <taxon>Ascomycota</taxon>
        <taxon>Pezizomycotina</taxon>
        <taxon>Dothideomycetes</taxon>
        <taxon>Pleosporomycetidae</taxon>
        <taxon>Pleosporales</taxon>
        <taxon>Pleosporineae</taxon>
        <taxon>Cucurbitariaceae</taxon>
        <taxon>Neocucurbitaria</taxon>
    </lineage>
</organism>
<dbReference type="SUPFAM" id="SSF54897">
    <property type="entry name" value="Protease propeptides/inhibitors"/>
    <property type="match status" value="1"/>
</dbReference>
<evidence type="ECO:0000256" key="4">
    <source>
        <dbReference type="ARBA" id="ARBA00022801"/>
    </source>
</evidence>
<evidence type="ECO:0000259" key="9">
    <source>
        <dbReference type="Pfam" id="PF00082"/>
    </source>
</evidence>